<keyword evidence="2" id="KW-1185">Reference proteome</keyword>
<proteinExistence type="predicted"/>
<dbReference type="EMBL" id="CM034387">
    <property type="protein sequence ID" value="KAJ0183617.1"/>
    <property type="molecule type" value="Genomic_DNA"/>
</dbReference>
<evidence type="ECO:0000313" key="1">
    <source>
        <dbReference type="EMBL" id="KAJ0183617.1"/>
    </source>
</evidence>
<gene>
    <name evidence="1" type="ORF">K1T71_000040</name>
</gene>
<accession>A0ACC1DI95</accession>
<evidence type="ECO:0000313" key="2">
    <source>
        <dbReference type="Proteomes" id="UP000824533"/>
    </source>
</evidence>
<sequence>MFMQPPDEVPGKLDDGFSRPVESIMMCEEFKSNFARRLSNRYTSRPVMSGRQDNTLKLRPIDICLQDCAPETMKRCPQLKKGFVEQNDQVKAPDKNMDIRNTEVSALKMEVETLRWQLAQTEANRQMHIALLKQIVSFLSRVKEHIECQNFDSKDRARANNLPRSLSVAHVNKNVDFQLSPVKKINAKKISKSISNVNGYKDSGVWSQSKLSLIPEIDASQKITEEMSRLITLASTVLSTKLPDLACNCIETMTTKSDVIAENELNDSDNDFILNKVCNSEDFNGNSIVKDFIPLNCRLENDFPSIKTDQKPKVETKPSVDKGFVALIEDESGFSSMSSFQEIGIPIISIISPSPCKEVACMDGINDLLDETDKWKNDSNGIDKNLKVFWV</sequence>
<protein>
    <submittedName>
        <fullName evidence="1">Uncharacterized protein</fullName>
    </submittedName>
</protein>
<dbReference type="Proteomes" id="UP000824533">
    <property type="component" value="Linkage Group LG01"/>
</dbReference>
<reference evidence="1 2" key="1">
    <citation type="journal article" date="2021" name="Front. Genet.">
        <title>Chromosome-Level Genome Assembly Reveals Significant Gene Expansion in the Toll and IMD Signaling Pathways of Dendrolimus kikuchii.</title>
        <authorList>
            <person name="Zhou J."/>
            <person name="Wu P."/>
            <person name="Xiong Z."/>
            <person name="Liu N."/>
            <person name="Zhao N."/>
            <person name="Ji M."/>
            <person name="Qiu Y."/>
            <person name="Yang B."/>
        </authorList>
    </citation>
    <scope>NUCLEOTIDE SEQUENCE [LARGE SCALE GENOMIC DNA]</scope>
    <source>
        <strain evidence="1">Ann1</strain>
    </source>
</reference>
<organism evidence="1 2">
    <name type="scientific">Dendrolimus kikuchii</name>
    <dbReference type="NCBI Taxonomy" id="765133"/>
    <lineage>
        <taxon>Eukaryota</taxon>
        <taxon>Metazoa</taxon>
        <taxon>Ecdysozoa</taxon>
        <taxon>Arthropoda</taxon>
        <taxon>Hexapoda</taxon>
        <taxon>Insecta</taxon>
        <taxon>Pterygota</taxon>
        <taxon>Neoptera</taxon>
        <taxon>Endopterygota</taxon>
        <taxon>Lepidoptera</taxon>
        <taxon>Glossata</taxon>
        <taxon>Ditrysia</taxon>
        <taxon>Bombycoidea</taxon>
        <taxon>Lasiocampidae</taxon>
        <taxon>Dendrolimus</taxon>
    </lineage>
</organism>
<comment type="caution">
    <text evidence="1">The sequence shown here is derived from an EMBL/GenBank/DDBJ whole genome shotgun (WGS) entry which is preliminary data.</text>
</comment>
<name>A0ACC1DI95_9NEOP</name>